<dbReference type="AlphaFoldDB" id="A0A8B8IQ20"/>
<evidence type="ECO:0000256" key="1">
    <source>
        <dbReference type="SAM" id="MobiDB-lite"/>
    </source>
</evidence>
<feature type="region of interest" description="Disordered" evidence="1">
    <location>
        <begin position="1"/>
        <end position="20"/>
    </location>
</feature>
<dbReference type="Proteomes" id="UP001652626">
    <property type="component" value="Chromosome 2"/>
</dbReference>
<keyword evidence="2" id="KW-1185">Reference proteome</keyword>
<sequence>MAEILSDSENSESAERPTRPSLAQVKAVIDFMQKHPDLAHRKLRYGMSHEKFKKLWIELSNIANSMKGAMKSTKGWIKFWSDKRRSVLLKQKHFNEGKTQDKLTPLEQKILNICFIGKPGKRSKTVKKEPCNGDNGSTDDIFSKDESDLEFQDTGRLVSTETDERHMNIMEKMVEVMDQQASAMMEMAKATLNNSKAMERIAEASHKQALAVDKLAGTFETINASAYEVRNAIISIDYTMKRCFSTTLPQHRQNTNLFS</sequence>
<dbReference type="GeneID" id="113402020"/>
<dbReference type="RefSeq" id="XP_026497911.2">
    <property type="nucleotide sequence ID" value="XM_026642126.2"/>
</dbReference>
<protein>
    <submittedName>
        <fullName evidence="3">Uncharacterized protein LOC113402020</fullName>
    </submittedName>
</protein>
<name>A0A8B8IQ20_VANTA</name>
<reference evidence="2" key="1">
    <citation type="submission" date="2025-05" db="UniProtKB">
        <authorList>
            <consortium name="RefSeq"/>
        </authorList>
    </citation>
    <scope>NUCLEOTIDE SEQUENCE [LARGE SCALE GENOMIC DNA]</scope>
</reference>
<evidence type="ECO:0000313" key="2">
    <source>
        <dbReference type="Proteomes" id="UP001652626"/>
    </source>
</evidence>
<evidence type="ECO:0000313" key="3">
    <source>
        <dbReference type="RefSeq" id="XP_026497911.2"/>
    </source>
</evidence>
<proteinExistence type="predicted"/>
<dbReference type="OrthoDB" id="7274909at2759"/>
<dbReference type="OMA" id="GIDYTMK"/>
<gene>
    <name evidence="3" type="primary">LOC113402020</name>
</gene>
<organism evidence="2 3">
    <name type="scientific">Vanessa tameamea</name>
    <name type="common">Kamehameha butterfly</name>
    <dbReference type="NCBI Taxonomy" id="334116"/>
    <lineage>
        <taxon>Eukaryota</taxon>
        <taxon>Metazoa</taxon>
        <taxon>Ecdysozoa</taxon>
        <taxon>Arthropoda</taxon>
        <taxon>Hexapoda</taxon>
        <taxon>Insecta</taxon>
        <taxon>Pterygota</taxon>
        <taxon>Neoptera</taxon>
        <taxon>Endopterygota</taxon>
        <taxon>Lepidoptera</taxon>
        <taxon>Glossata</taxon>
        <taxon>Ditrysia</taxon>
        <taxon>Papilionoidea</taxon>
        <taxon>Nymphalidae</taxon>
        <taxon>Nymphalinae</taxon>
        <taxon>Vanessa</taxon>
    </lineage>
</organism>
<reference evidence="3" key="2">
    <citation type="submission" date="2025-08" db="UniProtKB">
        <authorList>
            <consortium name="RefSeq"/>
        </authorList>
    </citation>
    <scope>IDENTIFICATION</scope>
    <source>
        <tissue evidence="3">Whole body</tissue>
    </source>
</reference>
<accession>A0A8B8IQ20</accession>